<keyword evidence="2" id="KW-0223">Dioxygenase</keyword>
<reference evidence="5 6" key="1">
    <citation type="submission" date="2020-07" db="EMBL/GenBank/DDBJ databases">
        <authorList>
            <person name="Xu S."/>
            <person name="Li A."/>
        </authorList>
    </citation>
    <scope>NUCLEOTIDE SEQUENCE [LARGE SCALE GENOMIC DNA]</scope>
    <source>
        <strain evidence="5 6">SG-8</strain>
    </source>
</reference>
<evidence type="ECO:0000256" key="1">
    <source>
        <dbReference type="ARBA" id="ARBA00007730"/>
    </source>
</evidence>
<dbReference type="PANTHER" id="PTHR46332">
    <property type="entry name" value="ASPARTATE BETA-HYDROXYLASE DOMAIN-CONTAINING PROTEIN 2"/>
    <property type="match status" value="1"/>
</dbReference>
<dbReference type="InterPro" id="IPR027443">
    <property type="entry name" value="IPNS-like_sf"/>
</dbReference>
<keyword evidence="6" id="KW-1185">Reference proteome</keyword>
<evidence type="ECO:0000259" key="4">
    <source>
        <dbReference type="Pfam" id="PF05118"/>
    </source>
</evidence>
<dbReference type="GO" id="GO:0016020">
    <property type="term" value="C:membrane"/>
    <property type="evidence" value="ECO:0007669"/>
    <property type="project" value="TreeGrafter"/>
</dbReference>
<evidence type="ECO:0000313" key="5">
    <source>
        <dbReference type="EMBL" id="MBB1089426.1"/>
    </source>
</evidence>
<gene>
    <name evidence="5" type="ORF">H4F99_13150</name>
</gene>
<dbReference type="EMBL" id="JACHTE010000009">
    <property type="protein sequence ID" value="MBB1089426.1"/>
    <property type="molecule type" value="Genomic_DNA"/>
</dbReference>
<dbReference type="PANTHER" id="PTHR46332:SF5">
    <property type="entry name" value="ASPARTATE BETA-HYDROXYLASE DOMAIN CONTAINING 2"/>
    <property type="match status" value="1"/>
</dbReference>
<dbReference type="Pfam" id="PF05118">
    <property type="entry name" value="Asp_Arg_Hydrox"/>
    <property type="match status" value="1"/>
</dbReference>
<dbReference type="InterPro" id="IPR007803">
    <property type="entry name" value="Asp/Arg/Pro-Hydrxlase"/>
</dbReference>
<organism evidence="5 6">
    <name type="scientific">Marilutibacter penaei</name>
    <dbReference type="NCBI Taxonomy" id="2759900"/>
    <lineage>
        <taxon>Bacteria</taxon>
        <taxon>Pseudomonadati</taxon>
        <taxon>Pseudomonadota</taxon>
        <taxon>Gammaproteobacteria</taxon>
        <taxon>Lysobacterales</taxon>
        <taxon>Lysobacteraceae</taxon>
        <taxon>Marilutibacter</taxon>
    </lineage>
</organism>
<name>A0A7W3U5P6_9GAMM</name>
<comment type="caution">
    <text evidence="5">The sequence shown here is derived from an EMBL/GenBank/DDBJ whole genome shotgun (WGS) entry which is preliminary data.</text>
</comment>
<dbReference type="GO" id="GO:0051213">
    <property type="term" value="F:dioxygenase activity"/>
    <property type="evidence" value="ECO:0007669"/>
    <property type="project" value="UniProtKB-KW"/>
</dbReference>
<proteinExistence type="inferred from homology"/>
<keyword evidence="3" id="KW-0560">Oxidoreductase</keyword>
<dbReference type="Gene3D" id="2.60.120.330">
    <property type="entry name" value="B-lactam Antibiotic, Isopenicillin N Synthase, Chain"/>
    <property type="match status" value="1"/>
</dbReference>
<dbReference type="InterPro" id="IPR051821">
    <property type="entry name" value="Asp/Asn_beta-hydroxylase"/>
</dbReference>
<evidence type="ECO:0000256" key="2">
    <source>
        <dbReference type="ARBA" id="ARBA00022964"/>
    </source>
</evidence>
<dbReference type="SUPFAM" id="SSF51197">
    <property type="entry name" value="Clavaminate synthase-like"/>
    <property type="match status" value="1"/>
</dbReference>
<accession>A0A7W3U5P6</accession>
<dbReference type="Proteomes" id="UP000552587">
    <property type="component" value="Unassembled WGS sequence"/>
</dbReference>
<dbReference type="RefSeq" id="WP_182670215.1">
    <property type="nucleotide sequence ID" value="NZ_JACHTE010000009.1"/>
</dbReference>
<protein>
    <submittedName>
        <fullName evidence="5">Aspartyl/asparaginyl beta-hydroxylase domain-containing protein</fullName>
    </submittedName>
</protein>
<sequence>MTPHEQQFLDALASAPDTASVARSVETLLAAGGPRSPGFPAAMAEALYMHLRAVSTHPAFRAWLDVYFGRRRAAFRAPGQRPNFLYYPPLAPQAWFDTGELPELAPLQGGIAAVRDELLGLLAEAPGFVPYVEKAAERDGRWRGLADSLQWSARHLVRRGLWDDALKARLPVTAAFLAEAPLAHYPPHAPEAFVSRLLPGTELPPHHGLSNIKLTAHLPVDLPPGCGIVVDGETRTWQAGDFLVFDDSFLHSAWNRGEHPRTVLIMDIWHPGLDAEERRALGHAIAVLDQVRACTATQRDS</sequence>
<evidence type="ECO:0000313" key="6">
    <source>
        <dbReference type="Proteomes" id="UP000552587"/>
    </source>
</evidence>
<dbReference type="AlphaFoldDB" id="A0A7W3U5P6"/>
<evidence type="ECO:0000256" key="3">
    <source>
        <dbReference type="ARBA" id="ARBA00023002"/>
    </source>
</evidence>
<comment type="similarity">
    <text evidence="1">Belongs to the aspartyl/asparaginyl beta-hydroxylase family.</text>
</comment>
<feature type="domain" description="Aspartyl/asparaginy/proline hydroxylase" evidence="4">
    <location>
        <begin position="112"/>
        <end position="271"/>
    </location>
</feature>